<evidence type="ECO:0000256" key="1">
    <source>
        <dbReference type="SAM" id="MobiDB-lite"/>
    </source>
</evidence>
<protein>
    <recommendedName>
        <fullName evidence="4">DUF4113 domain-containing protein</fullName>
    </recommendedName>
</protein>
<keyword evidence="3" id="KW-1185">Reference proteome</keyword>
<reference evidence="2" key="2">
    <citation type="submission" date="2022-11" db="EMBL/GenBank/DDBJ databases">
        <title>Draft genome sequencing of Pseudomonas atacamensis RS3R1.</title>
        <authorList>
            <person name="Furuya T."/>
            <person name="Kaneko H."/>
        </authorList>
    </citation>
    <scope>NUCLEOTIDE SEQUENCE</scope>
    <source>
        <strain evidence="2">RS3R-1</strain>
    </source>
</reference>
<comment type="caution">
    <text evidence="2">The sequence shown here is derived from an EMBL/GenBank/DDBJ whole genome shotgun (WGS) entry which is preliminary data.</text>
</comment>
<sequence>MTPRIREQARSHKWNSVWTEISATAKAPCGSEPAREGVLSGTDAPE</sequence>
<reference evidence="2" key="1">
    <citation type="journal article" date="2021" name="Sci. Rep.">
        <title>An efficient direct screening system for microorganisms that activate plant immune responses based on plant-microbe interactions using cultured plant cells.</title>
        <authorList>
            <person name="Kurokawa M."/>
            <person name="Nakano M."/>
            <person name="Kitahata N."/>
            <person name="Kuchitsu K."/>
            <person name="Furuya T."/>
        </authorList>
    </citation>
    <scope>NUCLEOTIDE SEQUENCE</scope>
    <source>
        <strain evidence="2">RS3R-1</strain>
    </source>
</reference>
<evidence type="ECO:0000313" key="3">
    <source>
        <dbReference type="Proteomes" id="UP001145022"/>
    </source>
</evidence>
<accession>A0ABQ5PRP0</accession>
<evidence type="ECO:0000313" key="2">
    <source>
        <dbReference type="EMBL" id="GLH45996.1"/>
    </source>
</evidence>
<dbReference type="EMBL" id="BSCQ01000049">
    <property type="protein sequence ID" value="GLH45996.1"/>
    <property type="molecule type" value="Genomic_DNA"/>
</dbReference>
<name>A0ABQ5PRP0_9PSED</name>
<organism evidence="2 3">
    <name type="scientific">Pseudomonas atacamensis</name>
    <dbReference type="NCBI Taxonomy" id="2565368"/>
    <lineage>
        <taxon>Bacteria</taxon>
        <taxon>Pseudomonadati</taxon>
        <taxon>Pseudomonadota</taxon>
        <taxon>Gammaproteobacteria</taxon>
        <taxon>Pseudomonadales</taxon>
        <taxon>Pseudomonadaceae</taxon>
        <taxon>Pseudomonas</taxon>
    </lineage>
</organism>
<feature type="region of interest" description="Disordered" evidence="1">
    <location>
        <begin position="25"/>
        <end position="46"/>
    </location>
</feature>
<gene>
    <name evidence="2" type="ORF">RS3R1_50840</name>
</gene>
<evidence type="ECO:0008006" key="4">
    <source>
        <dbReference type="Google" id="ProtNLM"/>
    </source>
</evidence>
<reference evidence="2" key="3">
    <citation type="journal article" date="2023" name="J. Biotechnol.">
        <title>Draft Genome Sequences of Endophytic Pseudomonas Strains, Isolated from the Interior of Brassicaceae Plants.</title>
        <authorList>
            <person name="Kaneko H."/>
            <person name="Furuya T."/>
        </authorList>
    </citation>
    <scope>NUCLEOTIDE SEQUENCE</scope>
    <source>
        <strain evidence="2">RS3R-1</strain>
    </source>
</reference>
<dbReference type="Proteomes" id="UP001145022">
    <property type="component" value="Unassembled WGS sequence"/>
</dbReference>
<proteinExistence type="predicted"/>